<dbReference type="RefSeq" id="WP_094925716.1">
    <property type="nucleotide sequence ID" value="NZ_NPIA01000007.1"/>
</dbReference>
<dbReference type="PRINTS" id="PR00368">
    <property type="entry name" value="FADPNR"/>
</dbReference>
<evidence type="ECO:0000256" key="2">
    <source>
        <dbReference type="ARBA" id="ARBA00011738"/>
    </source>
</evidence>
<keyword evidence="3" id="KW-0285">Flavoprotein</keyword>
<dbReference type="PRINTS" id="PR00469">
    <property type="entry name" value="PNDRDTASEII"/>
</dbReference>
<dbReference type="Proteomes" id="UP000217083">
    <property type="component" value="Unassembled WGS sequence"/>
</dbReference>
<dbReference type="EMBL" id="NPIA01000007">
    <property type="protein sequence ID" value="OZM56261.1"/>
    <property type="molecule type" value="Genomic_DNA"/>
</dbReference>
<keyword evidence="4" id="KW-0560">Oxidoreductase</keyword>
<feature type="domain" description="FAD/NAD(P)-binding" evidence="5">
    <location>
        <begin position="5"/>
        <end position="291"/>
    </location>
</feature>
<evidence type="ECO:0000256" key="4">
    <source>
        <dbReference type="ARBA" id="ARBA00023002"/>
    </source>
</evidence>
<comment type="subunit">
    <text evidence="2">Homodimer.</text>
</comment>
<dbReference type="SUPFAM" id="SSF51905">
    <property type="entry name" value="FAD/NAD(P)-binding domain"/>
    <property type="match status" value="1"/>
</dbReference>
<dbReference type="Gene3D" id="3.50.50.60">
    <property type="entry name" value="FAD/NAD(P)-binding domain"/>
    <property type="match status" value="2"/>
</dbReference>
<dbReference type="Pfam" id="PF07992">
    <property type="entry name" value="Pyr_redox_2"/>
    <property type="match status" value="1"/>
</dbReference>
<evidence type="ECO:0000256" key="1">
    <source>
        <dbReference type="ARBA" id="ARBA00001974"/>
    </source>
</evidence>
<evidence type="ECO:0000313" key="6">
    <source>
        <dbReference type="EMBL" id="OZM56261.1"/>
    </source>
</evidence>
<protein>
    <recommendedName>
        <fullName evidence="5">FAD/NAD(P)-binding domain-containing protein</fullName>
    </recommendedName>
</protein>
<comment type="cofactor">
    <cofactor evidence="1">
        <name>FAD</name>
        <dbReference type="ChEBI" id="CHEBI:57692"/>
    </cofactor>
</comment>
<gene>
    <name evidence="6" type="ORF">CIB95_12620</name>
</gene>
<dbReference type="InterPro" id="IPR050097">
    <property type="entry name" value="Ferredoxin-NADP_redctase_2"/>
</dbReference>
<dbReference type="InterPro" id="IPR023753">
    <property type="entry name" value="FAD/NAD-binding_dom"/>
</dbReference>
<organism evidence="6 7">
    <name type="scientific">Lottiidibacillus patelloidae</name>
    <dbReference type="NCBI Taxonomy" id="2670334"/>
    <lineage>
        <taxon>Bacteria</taxon>
        <taxon>Bacillati</taxon>
        <taxon>Bacillota</taxon>
        <taxon>Bacilli</taxon>
        <taxon>Bacillales</taxon>
        <taxon>Bacillaceae</taxon>
        <taxon>Lottiidibacillus</taxon>
    </lineage>
</organism>
<reference evidence="7" key="1">
    <citation type="submission" date="2017-08" db="EMBL/GenBank/DDBJ databases">
        <authorList>
            <person name="Huang Z."/>
        </authorList>
    </citation>
    <scope>NUCLEOTIDE SEQUENCE [LARGE SCALE GENOMIC DNA]</scope>
    <source>
        <strain evidence="7">SA5d-4</strain>
    </source>
</reference>
<dbReference type="PANTHER" id="PTHR48105">
    <property type="entry name" value="THIOREDOXIN REDUCTASE 1-RELATED-RELATED"/>
    <property type="match status" value="1"/>
</dbReference>
<keyword evidence="7" id="KW-1185">Reference proteome</keyword>
<evidence type="ECO:0000259" key="5">
    <source>
        <dbReference type="Pfam" id="PF07992"/>
    </source>
</evidence>
<proteinExistence type="predicted"/>
<dbReference type="InterPro" id="IPR036188">
    <property type="entry name" value="FAD/NAD-bd_sf"/>
</dbReference>
<sequence length="302" mass="33060">MDNSYDVTVIGAGPAGISAAIWCKRLGLNVIIVEKRKKIGGQLQKIRNDIIDYPGLISSNGDELIDSFEKHLQKLNIPIKLNEKVLTIDKENKVILSENHSWFSKYVITATGSGPRKLNIPGEEQLNEHTKYSSTSKNVDCFRGKTVAIIGGGDHAFEGALNIAGVSKRVFLIHRSNTFKARKKFVEQAISNPKITIMKNSQVTKINHENNAVKSINISNKENQTLEVDIVLIRIGVSPNGKVLPIESHDNKSSLVDVDKNLRTSVPWIFATGDIITPPALSSISTAVSQGMIAAKTISLEV</sequence>
<name>A0A263BRD0_9BACI</name>
<reference evidence="6 7" key="2">
    <citation type="submission" date="2017-09" db="EMBL/GenBank/DDBJ databases">
        <title>Bacillus patelloidae sp. nov., isolated from the intestinal tract of a marine limpet.</title>
        <authorList>
            <person name="Liu R."/>
            <person name="Dong C."/>
            <person name="Shao Z."/>
        </authorList>
    </citation>
    <scope>NUCLEOTIDE SEQUENCE [LARGE SCALE GENOMIC DNA]</scope>
    <source>
        <strain evidence="6 7">SA5d-4</strain>
    </source>
</reference>
<accession>A0A263BRD0</accession>
<dbReference type="AlphaFoldDB" id="A0A263BRD0"/>
<dbReference type="GO" id="GO:0016491">
    <property type="term" value="F:oxidoreductase activity"/>
    <property type="evidence" value="ECO:0007669"/>
    <property type="project" value="UniProtKB-KW"/>
</dbReference>
<comment type="caution">
    <text evidence="6">The sequence shown here is derived from an EMBL/GenBank/DDBJ whole genome shotgun (WGS) entry which is preliminary data.</text>
</comment>
<evidence type="ECO:0000313" key="7">
    <source>
        <dbReference type="Proteomes" id="UP000217083"/>
    </source>
</evidence>
<evidence type="ECO:0000256" key="3">
    <source>
        <dbReference type="ARBA" id="ARBA00022630"/>
    </source>
</evidence>